<organism evidence="3">
    <name type="scientific">Caenorhabditis remanei</name>
    <name type="common">Caenorhabditis vulgaris</name>
    <dbReference type="NCBI Taxonomy" id="31234"/>
    <lineage>
        <taxon>Eukaryota</taxon>
        <taxon>Metazoa</taxon>
        <taxon>Ecdysozoa</taxon>
        <taxon>Nematoda</taxon>
        <taxon>Chromadorea</taxon>
        <taxon>Rhabditida</taxon>
        <taxon>Rhabditina</taxon>
        <taxon>Rhabditomorpha</taxon>
        <taxon>Rhabditoidea</taxon>
        <taxon>Rhabditidae</taxon>
        <taxon>Peloderinae</taxon>
        <taxon>Caenorhabditis</taxon>
    </lineage>
</organism>
<reference evidence="2" key="1">
    <citation type="submission" date="2007-07" db="EMBL/GenBank/DDBJ databases">
        <title>PCAP assembly of the Caenorhabditis remanei genome.</title>
        <authorList>
            <consortium name="The Caenorhabditis remanei Sequencing Consortium"/>
            <person name="Wilson R.K."/>
        </authorList>
    </citation>
    <scope>NUCLEOTIDE SEQUENCE [LARGE SCALE GENOMIC DNA]</scope>
    <source>
        <strain evidence="2">PB4641</strain>
    </source>
</reference>
<dbReference type="GO" id="GO:0045087">
    <property type="term" value="P:innate immune response"/>
    <property type="evidence" value="ECO:0007669"/>
    <property type="project" value="TreeGrafter"/>
</dbReference>
<dbReference type="AlphaFoldDB" id="E3M9U7"/>
<evidence type="ECO:0000313" key="3">
    <source>
        <dbReference type="Proteomes" id="UP000008281"/>
    </source>
</evidence>
<sequence length="407" mass="46338">MDKLAEAQKQLSRKRVFPSSSMCSSQYSNSSSSSPSPKATENSGGLMPLGQSVFRTAHHLPGVWVTEGQDDMKRTYQLPAGMDIMGSKIYKIPYALRMTSAPTWNGMPDRVKLNIFQFLNTLEKSRLRQVTRNDKRVMDSIPQNCAVVAIQVSDPWMSCKVIENRTTPEYEIKPDNLTFDMSSVFKNPRLVIEVLDMSVFLSGFGRLKKLISSFQFWGLPKNSLKVENLRLHSEAPDCEVFISDMPYVEGLDTFKYFVALLTYLDVRVLKKITIHSFMAIDLLQRLGDTQQWKTCNWIEIRTKELFHYNQLFNEWRGTKIEIWGLNEKSLITEKANSYVKPYLEKRLGSTYKIRSVNEEVKSESQNHHIPTVLGANILHVTLHEGYLKGVVEPAASSSQASPSSSNC</sequence>
<feature type="region of interest" description="Disordered" evidence="1">
    <location>
        <begin position="1"/>
        <end position="48"/>
    </location>
</feature>
<dbReference type="PANTHER" id="PTHR23015">
    <property type="entry name" value="UNCHARACTERIZED C.ELEGANS PROTEIN"/>
    <property type="match status" value="1"/>
</dbReference>
<dbReference type="Proteomes" id="UP000008281">
    <property type="component" value="Unassembled WGS sequence"/>
</dbReference>
<feature type="compositionally biased region" description="Low complexity" evidence="1">
    <location>
        <begin position="18"/>
        <end position="37"/>
    </location>
</feature>
<dbReference type="EMBL" id="DS268431">
    <property type="protein sequence ID" value="EFO96859.1"/>
    <property type="molecule type" value="Genomic_DNA"/>
</dbReference>
<accession>E3M9U7</accession>
<name>E3M9U7_CAERE</name>
<evidence type="ECO:0000256" key="1">
    <source>
        <dbReference type="SAM" id="MobiDB-lite"/>
    </source>
</evidence>
<evidence type="ECO:0000313" key="2">
    <source>
        <dbReference type="EMBL" id="EFO96859.1"/>
    </source>
</evidence>
<dbReference type="HOGENOM" id="CLU_676593_0_0_1"/>
<protein>
    <submittedName>
        <fullName evidence="2">Uncharacterized protein</fullName>
    </submittedName>
</protein>
<gene>
    <name evidence="2" type="ORF">CRE_17038</name>
</gene>
<dbReference type="PANTHER" id="PTHR23015:SF24">
    <property type="entry name" value="DUF38 DOMAIN-CONTAINING PROTEIN"/>
    <property type="match status" value="1"/>
</dbReference>
<dbReference type="InterPro" id="IPR040161">
    <property type="entry name" value="FB224"/>
</dbReference>
<keyword evidence="3" id="KW-1185">Reference proteome</keyword>
<proteinExistence type="predicted"/>